<comment type="similarity">
    <text evidence="2">Belongs to the KHG/KDPG aldolase family.</text>
</comment>
<keyword evidence="4" id="KW-0456">Lyase</keyword>
<evidence type="ECO:0000313" key="6">
    <source>
        <dbReference type="EMBL" id="OYO17879.1"/>
    </source>
</evidence>
<dbReference type="Gene3D" id="3.20.20.70">
    <property type="entry name" value="Aldolase class I"/>
    <property type="match status" value="1"/>
</dbReference>
<dbReference type="Proteomes" id="UP000215896">
    <property type="component" value="Unassembled WGS sequence"/>
</dbReference>
<protein>
    <submittedName>
        <fullName evidence="6">2-dehydro-3-deoxyphosphogluconate aldolase</fullName>
    </submittedName>
</protein>
<proteinExistence type="inferred from homology"/>
<evidence type="ECO:0000256" key="2">
    <source>
        <dbReference type="ARBA" id="ARBA00006906"/>
    </source>
</evidence>
<dbReference type="SUPFAM" id="SSF51569">
    <property type="entry name" value="Aldolase"/>
    <property type="match status" value="1"/>
</dbReference>
<name>A0A255GPY8_9ACTN</name>
<comment type="pathway">
    <text evidence="1">Carbohydrate acid metabolism.</text>
</comment>
<accession>A0A4R6LR63</accession>
<accession>A0A255GPY8</accession>
<gene>
    <name evidence="6" type="ORF">CGZ94_03165</name>
</gene>
<reference evidence="6 7" key="1">
    <citation type="submission" date="2017-07" db="EMBL/GenBank/DDBJ databases">
        <title>Draft whole genome sequences of clinical Proprionibacteriaceae strains.</title>
        <authorList>
            <person name="Bernier A.-M."/>
            <person name="Bernard K."/>
            <person name="Domingo M.-C."/>
        </authorList>
    </citation>
    <scope>NUCLEOTIDE SEQUENCE [LARGE SCALE GENOMIC DNA]</scope>
    <source>
        <strain evidence="6 7">NML 030167</strain>
    </source>
</reference>
<dbReference type="RefSeq" id="WP_094404662.1">
    <property type="nucleotide sequence ID" value="NZ_NMVO01000001.1"/>
</dbReference>
<dbReference type="CDD" id="cd00452">
    <property type="entry name" value="KDPG_aldolase"/>
    <property type="match status" value="1"/>
</dbReference>
<sequence>MTILDELFENQPIMAILRNMDPERSVRLSRTAWQLGISMVEVPIQTPDAVPSLEAVLAAGREEGRPVGAGTVTSVDQVELCEELGVAFTVAPGLDADVVAASERVGVPHLPGVATATEVQHAVRLGLQWMKAFPASLLGKDFFGAMSGPFPQVNFVATGGMSARNAGEFLDAGVRCVAVGSALEDEQQLPLLAELIGR</sequence>
<dbReference type="GO" id="GO:0016829">
    <property type="term" value="F:lyase activity"/>
    <property type="evidence" value="ECO:0007669"/>
    <property type="project" value="UniProtKB-KW"/>
</dbReference>
<dbReference type="Pfam" id="PF01081">
    <property type="entry name" value="Aldolase"/>
    <property type="match status" value="1"/>
</dbReference>
<dbReference type="PANTHER" id="PTHR30246:SF1">
    <property type="entry name" value="2-DEHYDRO-3-DEOXY-6-PHOSPHOGALACTONATE ALDOLASE-RELATED"/>
    <property type="match status" value="1"/>
</dbReference>
<evidence type="ECO:0000256" key="1">
    <source>
        <dbReference type="ARBA" id="ARBA00004761"/>
    </source>
</evidence>
<evidence type="ECO:0000256" key="5">
    <source>
        <dbReference type="ARBA" id="ARBA00023277"/>
    </source>
</evidence>
<keyword evidence="7" id="KW-1185">Reference proteome</keyword>
<dbReference type="InterPro" id="IPR000887">
    <property type="entry name" value="Aldlse_KDPG_KHG"/>
</dbReference>
<dbReference type="AlphaFoldDB" id="A0A255GPY8"/>
<dbReference type="EMBL" id="NMVO01000001">
    <property type="protein sequence ID" value="OYO17879.1"/>
    <property type="molecule type" value="Genomic_DNA"/>
</dbReference>
<keyword evidence="5" id="KW-0119">Carbohydrate metabolism</keyword>
<evidence type="ECO:0000256" key="4">
    <source>
        <dbReference type="ARBA" id="ARBA00023239"/>
    </source>
</evidence>
<organism evidence="6 7">
    <name type="scientific">Enemella evansiae</name>
    <dbReference type="NCBI Taxonomy" id="2016499"/>
    <lineage>
        <taxon>Bacteria</taxon>
        <taxon>Bacillati</taxon>
        <taxon>Actinomycetota</taxon>
        <taxon>Actinomycetes</taxon>
        <taxon>Propionibacteriales</taxon>
        <taxon>Propionibacteriaceae</taxon>
        <taxon>Enemella</taxon>
    </lineage>
</organism>
<evidence type="ECO:0000256" key="3">
    <source>
        <dbReference type="ARBA" id="ARBA00011233"/>
    </source>
</evidence>
<dbReference type="PANTHER" id="PTHR30246">
    <property type="entry name" value="2-KETO-3-DEOXY-6-PHOSPHOGLUCONATE ALDOLASE"/>
    <property type="match status" value="1"/>
</dbReference>
<comment type="caution">
    <text evidence="6">The sequence shown here is derived from an EMBL/GenBank/DDBJ whole genome shotgun (WGS) entry which is preliminary data.</text>
</comment>
<dbReference type="InterPro" id="IPR013785">
    <property type="entry name" value="Aldolase_TIM"/>
</dbReference>
<dbReference type="OrthoDB" id="9805177at2"/>
<evidence type="ECO:0000313" key="7">
    <source>
        <dbReference type="Proteomes" id="UP000215896"/>
    </source>
</evidence>
<comment type="subunit">
    <text evidence="3">Homotrimer.</text>
</comment>